<dbReference type="PANTHER" id="PTHR34298">
    <property type="entry name" value="SEGREGATION AND CONDENSATION PROTEIN B"/>
    <property type="match status" value="1"/>
</dbReference>
<evidence type="ECO:0000256" key="3">
    <source>
        <dbReference type="ARBA" id="ARBA00022829"/>
    </source>
</evidence>
<evidence type="ECO:0000313" key="7">
    <source>
        <dbReference type="Proteomes" id="UP000318626"/>
    </source>
</evidence>
<keyword evidence="2" id="KW-0132">Cell division</keyword>
<dbReference type="EMBL" id="CP036289">
    <property type="protein sequence ID" value="QDU73940.1"/>
    <property type="molecule type" value="Genomic_DNA"/>
</dbReference>
<dbReference type="RefSeq" id="WP_196782282.1">
    <property type="nucleotide sequence ID" value="NZ_CP036289.1"/>
</dbReference>
<dbReference type="SUPFAM" id="SSF46785">
    <property type="entry name" value="Winged helix' DNA-binding domain"/>
    <property type="match status" value="2"/>
</dbReference>
<keyword evidence="3" id="KW-0159">Chromosome partition</keyword>
<keyword evidence="4" id="KW-0131">Cell cycle</keyword>
<sequence>MQRLETILFLAKQPLTSRKLAQLANLADGTEARTLVRSLNKLYDAANRAFRVEELAGGYQLLTRGKFADWVRRVVGGDDPTRLSTPAMETLAIIAYRQPVLRADVEAIRGVNCGEIIRQLMDRDLVQIKGRSEELGRPFLYATSPAFLRTFGFRSLEDLPRKDEFRRFEAETDTSAASQVDDQKETSVTITLAPQSPAIDNDDLVAEGAATALLSPAQPSAQAPPIEDEEDELYEDDDGYDDEVPDEDEDEDDDEEDDYDEDWDEDFEDDEEFEDEDDLDESDDEENDWEEVEDDDDWEDEDDEEDDFDDDDEEDDWGDDEEE</sequence>
<dbReference type="Pfam" id="PF04079">
    <property type="entry name" value="SMC_ScpB"/>
    <property type="match status" value="1"/>
</dbReference>
<evidence type="ECO:0000313" key="6">
    <source>
        <dbReference type="EMBL" id="QDU73940.1"/>
    </source>
</evidence>
<feature type="compositionally biased region" description="Acidic residues" evidence="5">
    <location>
        <begin position="226"/>
        <end position="323"/>
    </location>
</feature>
<feature type="region of interest" description="Disordered" evidence="5">
    <location>
        <begin position="213"/>
        <end position="323"/>
    </location>
</feature>
<dbReference type="KEGG" id="bvo:Pan97_09400"/>
<dbReference type="InterPro" id="IPR036390">
    <property type="entry name" value="WH_DNA-bd_sf"/>
</dbReference>
<dbReference type="NCBIfam" id="TIGR00281">
    <property type="entry name" value="SMC-Scp complex subunit ScpB"/>
    <property type="match status" value="1"/>
</dbReference>
<dbReference type="GO" id="GO:0051304">
    <property type="term" value="P:chromosome separation"/>
    <property type="evidence" value="ECO:0007669"/>
    <property type="project" value="InterPro"/>
</dbReference>
<gene>
    <name evidence="6" type="ORF">Pan97_09400</name>
</gene>
<evidence type="ECO:0000256" key="5">
    <source>
        <dbReference type="SAM" id="MobiDB-lite"/>
    </source>
</evidence>
<keyword evidence="1" id="KW-0963">Cytoplasm</keyword>
<protein>
    <recommendedName>
        <fullName evidence="8">Segregation and condensation protein B</fullName>
    </recommendedName>
</protein>
<proteinExistence type="predicted"/>
<evidence type="ECO:0008006" key="8">
    <source>
        <dbReference type="Google" id="ProtNLM"/>
    </source>
</evidence>
<dbReference type="AlphaFoldDB" id="A0A518C3Y6"/>
<name>A0A518C3Y6_9BACT</name>
<keyword evidence="7" id="KW-1185">Reference proteome</keyword>
<dbReference type="Gene3D" id="1.10.10.10">
    <property type="entry name" value="Winged helix-like DNA-binding domain superfamily/Winged helix DNA-binding domain"/>
    <property type="match status" value="2"/>
</dbReference>
<dbReference type="InterPro" id="IPR005234">
    <property type="entry name" value="ScpB_csome_segregation"/>
</dbReference>
<organism evidence="6 7">
    <name type="scientific">Bremerella volcania</name>
    <dbReference type="NCBI Taxonomy" id="2527984"/>
    <lineage>
        <taxon>Bacteria</taxon>
        <taxon>Pseudomonadati</taxon>
        <taxon>Planctomycetota</taxon>
        <taxon>Planctomycetia</taxon>
        <taxon>Pirellulales</taxon>
        <taxon>Pirellulaceae</taxon>
        <taxon>Bremerella</taxon>
    </lineage>
</organism>
<accession>A0A518C3Y6</accession>
<dbReference type="Proteomes" id="UP000318626">
    <property type="component" value="Chromosome"/>
</dbReference>
<dbReference type="PANTHER" id="PTHR34298:SF2">
    <property type="entry name" value="SEGREGATION AND CONDENSATION PROTEIN B"/>
    <property type="match status" value="1"/>
</dbReference>
<dbReference type="GO" id="GO:0051301">
    <property type="term" value="P:cell division"/>
    <property type="evidence" value="ECO:0007669"/>
    <property type="project" value="UniProtKB-KW"/>
</dbReference>
<dbReference type="InterPro" id="IPR036388">
    <property type="entry name" value="WH-like_DNA-bd_sf"/>
</dbReference>
<reference evidence="7" key="1">
    <citation type="submission" date="2019-02" db="EMBL/GenBank/DDBJ databases">
        <title>Deep-cultivation of Planctomycetes and their phenomic and genomic characterization uncovers novel biology.</title>
        <authorList>
            <person name="Wiegand S."/>
            <person name="Jogler M."/>
            <person name="Boedeker C."/>
            <person name="Pinto D."/>
            <person name="Vollmers J."/>
            <person name="Rivas-Marin E."/>
            <person name="Kohn T."/>
            <person name="Peeters S.H."/>
            <person name="Heuer A."/>
            <person name="Rast P."/>
            <person name="Oberbeckmann S."/>
            <person name="Bunk B."/>
            <person name="Jeske O."/>
            <person name="Meyerdierks A."/>
            <person name="Storesund J.E."/>
            <person name="Kallscheuer N."/>
            <person name="Luecker S."/>
            <person name="Lage O.M."/>
            <person name="Pohl T."/>
            <person name="Merkel B.J."/>
            <person name="Hornburger P."/>
            <person name="Mueller R.-W."/>
            <person name="Bruemmer F."/>
            <person name="Labrenz M."/>
            <person name="Spormann A.M."/>
            <person name="Op den Camp H."/>
            <person name="Overmann J."/>
            <person name="Amann R."/>
            <person name="Jetten M.S.M."/>
            <person name="Mascher T."/>
            <person name="Medema M.H."/>
            <person name="Devos D.P."/>
            <person name="Kaster A.-K."/>
            <person name="Ovreas L."/>
            <person name="Rohde M."/>
            <person name="Galperin M.Y."/>
            <person name="Jogler C."/>
        </authorList>
    </citation>
    <scope>NUCLEOTIDE SEQUENCE [LARGE SCALE GENOMIC DNA]</scope>
    <source>
        <strain evidence="7">Pan97</strain>
    </source>
</reference>
<feature type="compositionally biased region" description="Low complexity" evidence="5">
    <location>
        <begin position="213"/>
        <end position="225"/>
    </location>
</feature>
<evidence type="ECO:0000256" key="2">
    <source>
        <dbReference type="ARBA" id="ARBA00022618"/>
    </source>
</evidence>
<evidence type="ECO:0000256" key="1">
    <source>
        <dbReference type="ARBA" id="ARBA00022490"/>
    </source>
</evidence>
<evidence type="ECO:0000256" key="4">
    <source>
        <dbReference type="ARBA" id="ARBA00023306"/>
    </source>
</evidence>